<evidence type="ECO:0000313" key="1">
    <source>
        <dbReference type="EMBL" id="MPC91730.1"/>
    </source>
</evidence>
<dbReference type="Proteomes" id="UP000324222">
    <property type="component" value="Unassembled WGS sequence"/>
</dbReference>
<evidence type="ECO:0000313" key="2">
    <source>
        <dbReference type="Proteomes" id="UP000324222"/>
    </source>
</evidence>
<comment type="caution">
    <text evidence="1">The sequence shown here is derived from an EMBL/GenBank/DDBJ whole genome shotgun (WGS) entry which is preliminary data.</text>
</comment>
<proteinExistence type="predicted"/>
<keyword evidence="2" id="KW-1185">Reference proteome</keyword>
<dbReference type="AlphaFoldDB" id="A0A5B7J4R7"/>
<gene>
    <name evidence="1" type="ORF">E2C01_086786</name>
</gene>
<protein>
    <submittedName>
        <fullName evidence="1">Uncharacterized protein</fullName>
    </submittedName>
</protein>
<sequence length="170" mass="18503">MNPVQGVATEKEKREKIAAELARRTQKPCLRGVLSPADASVGVGRVPGVWRAELWLQLTAGHDSFPHALVSLLASTPLRLPRGLPASLPSPLHFPVLTTPSHCYGILTSFQHDPSSPIRHLRWPPLPTHPLPFSFLPTLVSSNVSVALFCSSVRHSKVKGLTVCRICVEC</sequence>
<name>A0A5B7J4R7_PORTR</name>
<accession>A0A5B7J4R7</accession>
<organism evidence="1 2">
    <name type="scientific">Portunus trituberculatus</name>
    <name type="common">Swimming crab</name>
    <name type="synonym">Neptunus trituberculatus</name>
    <dbReference type="NCBI Taxonomy" id="210409"/>
    <lineage>
        <taxon>Eukaryota</taxon>
        <taxon>Metazoa</taxon>
        <taxon>Ecdysozoa</taxon>
        <taxon>Arthropoda</taxon>
        <taxon>Crustacea</taxon>
        <taxon>Multicrustacea</taxon>
        <taxon>Malacostraca</taxon>
        <taxon>Eumalacostraca</taxon>
        <taxon>Eucarida</taxon>
        <taxon>Decapoda</taxon>
        <taxon>Pleocyemata</taxon>
        <taxon>Brachyura</taxon>
        <taxon>Eubrachyura</taxon>
        <taxon>Portunoidea</taxon>
        <taxon>Portunidae</taxon>
        <taxon>Portuninae</taxon>
        <taxon>Portunus</taxon>
    </lineage>
</organism>
<dbReference type="EMBL" id="VSRR010088775">
    <property type="protein sequence ID" value="MPC91730.1"/>
    <property type="molecule type" value="Genomic_DNA"/>
</dbReference>
<reference evidence="1 2" key="1">
    <citation type="submission" date="2019-05" db="EMBL/GenBank/DDBJ databases">
        <title>Another draft genome of Portunus trituberculatus and its Hox gene families provides insights of decapod evolution.</title>
        <authorList>
            <person name="Jeong J.-H."/>
            <person name="Song I."/>
            <person name="Kim S."/>
            <person name="Choi T."/>
            <person name="Kim D."/>
            <person name="Ryu S."/>
            <person name="Kim W."/>
        </authorList>
    </citation>
    <scope>NUCLEOTIDE SEQUENCE [LARGE SCALE GENOMIC DNA]</scope>
    <source>
        <tissue evidence="1">Muscle</tissue>
    </source>
</reference>